<name>A0ABT6DL30_9BACT</name>
<accession>A0ABT6DL30</accession>
<evidence type="ECO:0000313" key="1">
    <source>
        <dbReference type="EMBL" id="MDG0817582.1"/>
    </source>
</evidence>
<dbReference type="InterPro" id="IPR036102">
    <property type="entry name" value="OsmC/Ohrsf"/>
</dbReference>
<dbReference type="InterPro" id="IPR003718">
    <property type="entry name" value="OsmC/Ohr_fam"/>
</dbReference>
<dbReference type="Proteomes" id="UP001152321">
    <property type="component" value="Unassembled WGS sequence"/>
</dbReference>
<dbReference type="SUPFAM" id="SSF82784">
    <property type="entry name" value="OsmC-like"/>
    <property type="match status" value="1"/>
</dbReference>
<dbReference type="Pfam" id="PF02566">
    <property type="entry name" value="OsmC"/>
    <property type="match status" value="1"/>
</dbReference>
<dbReference type="NCBIfam" id="TIGR03562">
    <property type="entry name" value="osmo_induc_OsmC"/>
    <property type="match status" value="1"/>
</dbReference>
<dbReference type="InterPro" id="IPR019904">
    <property type="entry name" value="Peroxiredoxin_OsmC"/>
</dbReference>
<dbReference type="PANTHER" id="PTHR42830">
    <property type="entry name" value="OSMOTICALLY INDUCIBLE FAMILY PROTEIN"/>
    <property type="match status" value="1"/>
</dbReference>
<comment type="caution">
    <text evidence="1">The sequence shown here is derived from an EMBL/GenBank/DDBJ whole genome shotgun (WGS) entry which is preliminary data.</text>
</comment>
<dbReference type="EMBL" id="JANRMI010000004">
    <property type="protein sequence ID" value="MDG0817582.1"/>
    <property type="molecule type" value="Genomic_DNA"/>
</dbReference>
<dbReference type="Gene3D" id="3.30.300.20">
    <property type="match status" value="1"/>
</dbReference>
<dbReference type="RefSeq" id="WP_277579054.1">
    <property type="nucleotide sequence ID" value="NZ_JANRMI010000004.1"/>
</dbReference>
<gene>
    <name evidence="1" type="ORF">NWE73_14475</name>
</gene>
<protein>
    <submittedName>
        <fullName evidence="1">OsmC family protein</fullName>
    </submittedName>
</protein>
<proteinExistence type="predicted"/>
<keyword evidence="2" id="KW-1185">Reference proteome</keyword>
<dbReference type="InterPro" id="IPR015946">
    <property type="entry name" value="KH_dom-like_a/b"/>
</dbReference>
<dbReference type="InterPro" id="IPR052707">
    <property type="entry name" value="OsmC_Ohr_Peroxiredoxin"/>
</dbReference>
<sequence>MERKASAYWRGSLLRGRGDVTTASGVLKNIPYSFATRFENAPGTNPEELVAAAHASCFSMALSGALNKAGYEAKALEVSATVTIEKEGAGYTVKSSKLKLRAQVPGIDAALFSTLTEDAKKNCPISKLLNAEITLEARLEGSQTVSPKPNQQSSAV</sequence>
<organism evidence="1 2">
    <name type="scientific">Bdellovibrio svalbardensis</name>
    <dbReference type="NCBI Taxonomy" id="2972972"/>
    <lineage>
        <taxon>Bacteria</taxon>
        <taxon>Pseudomonadati</taxon>
        <taxon>Bdellovibrionota</taxon>
        <taxon>Bdellovibrionia</taxon>
        <taxon>Bdellovibrionales</taxon>
        <taxon>Pseudobdellovibrionaceae</taxon>
        <taxon>Bdellovibrio</taxon>
    </lineage>
</organism>
<dbReference type="PANTHER" id="PTHR42830:SF1">
    <property type="entry name" value="OSMOTICALLY INDUCIBLE FAMILY PROTEIN"/>
    <property type="match status" value="1"/>
</dbReference>
<evidence type="ECO:0000313" key="2">
    <source>
        <dbReference type="Proteomes" id="UP001152321"/>
    </source>
</evidence>
<reference evidence="1" key="1">
    <citation type="submission" date="2022-08" db="EMBL/GenBank/DDBJ databases">
        <title>Novel Bdellovibrio Species Isolated from Svalbard: Designation Bdellovibrio svalbardensis.</title>
        <authorList>
            <person name="Mitchell R.J."/>
            <person name="Choi S.Y."/>
        </authorList>
    </citation>
    <scope>NUCLEOTIDE SEQUENCE</scope>
    <source>
        <strain evidence="1">PAP01</strain>
    </source>
</reference>